<dbReference type="AlphaFoldDB" id="A0A5J6WHY0"/>
<feature type="signal peptide" evidence="1">
    <location>
        <begin position="1"/>
        <end position="25"/>
    </location>
</feature>
<gene>
    <name evidence="2" type="ORF">FR932_07255</name>
</gene>
<evidence type="ECO:0000256" key="1">
    <source>
        <dbReference type="SAM" id="SignalP"/>
    </source>
</evidence>
<dbReference type="RefSeq" id="WP_019440120.1">
    <property type="nucleotide sequence ID" value="NZ_ALOE01000006.1"/>
</dbReference>
<sequence length="142" mass="16222">MRSLNKIFSIIIISASLVTVPLVSASPSQQVNQTPLQEIVNSLELTEDQQNEISSFIDKYQESRPVIDVEKVIELKKEQLRLIAQPKLDEPKLGSIIDMIQVKQKQLLIDEMQLKNNIYNVLTEDQKTKFKSSLKSLILETN</sequence>
<dbReference type="Gene3D" id="1.20.120.1490">
    <property type="match status" value="1"/>
</dbReference>
<proteinExistence type="predicted"/>
<dbReference type="KEGG" id="mmaa:FR932_07255"/>
<evidence type="ECO:0000313" key="2">
    <source>
        <dbReference type="EMBL" id="QFI37656.1"/>
    </source>
</evidence>
<keyword evidence="1" id="KW-0732">Signal</keyword>
<reference evidence="2 3" key="1">
    <citation type="submission" date="2019-09" db="EMBL/GenBank/DDBJ databases">
        <title>Hybrid Assembly of the complete Genome of the Deep-Sea Bacterium Moritella marina from long Nanopore and Illumina reads.</title>
        <authorList>
            <person name="Magin S."/>
            <person name="Georgoulis A."/>
            <person name="Papadimitriou K."/>
            <person name="Iliakis G."/>
            <person name="Vorgias C.E."/>
        </authorList>
    </citation>
    <scope>NUCLEOTIDE SEQUENCE [LARGE SCALE GENOMIC DNA]</scope>
    <source>
        <strain evidence="2 3">MP-1</strain>
    </source>
</reference>
<name>A0A5J6WHY0_MORMI</name>
<protein>
    <recommendedName>
        <fullName evidence="4">Periplasmic heavy metal sensor</fullName>
    </recommendedName>
</protein>
<dbReference type="InterPro" id="IPR012899">
    <property type="entry name" value="LTXXQ"/>
</dbReference>
<feature type="chain" id="PRO_5023883901" description="Periplasmic heavy metal sensor" evidence="1">
    <location>
        <begin position="26"/>
        <end position="142"/>
    </location>
</feature>
<organism evidence="2 3">
    <name type="scientific">Moritella marina ATCC 15381</name>
    <dbReference type="NCBI Taxonomy" id="1202962"/>
    <lineage>
        <taxon>Bacteria</taxon>
        <taxon>Pseudomonadati</taxon>
        <taxon>Pseudomonadota</taxon>
        <taxon>Gammaproteobacteria</taxon>
        <taxon>Alteromonadales</taxon>
        <taxon>Moritellaceae</taxon>
        <taxon>Moritella</taxon>
    </lineage>
</organism>
<evidence type="ECO:0000313" key="3">
    <source>
        <dbReference type="Proteomes" id="UP000327424"/>
    </source>
</evidence>
<keyword evidence="3" id="KW-1185">Reference proteome</keyword>
<dbReference type="Pfam" id="PF07813">
    <property type="entry name" value="LTXXQ"/>
    <property type="match status" value="1"/>
</dbReference>
<evidence type="ECO:0008006" key="4">
    <source>
        <dbReference type="Google" id="ProtNLM"/>
    </source>
</evidence>
<dbReference type="Proteomes" id="UP000327424">
    <property type="component" value="Chromosome"/>
</dbReference>
<dbReference type="GO" id="GO:0042597">
    <property type="term" value="C:periplasmic space"/>
    <property type="evidence" value="ECO:0007669"/>
    <property type="project" value="InterPro"/>
</dbReference>
<accession>A0A5J6WHY0</accession>
<dbReference type="EMBL" id="CP044399">
    <property type="protein sequence ID" value="QFI37656.1"/>
    <property type="molecule type" value="Genomic_DNA"/>
</dbReference>
<dbReference type="OrthoDB" id="5899874at2"/>